<evidence type="ECO:0000256" key="1">
    <source>
        <dbReference type="SAM" id="MobiDB-lite"/>
    </source>
</evidence>
<sequence length="780" mass="85389">MASRLPTPRRLRYALLLFSVLHSTARGEAITDNLVMPLGETASLTHNHPAFGGYIRSNLVKPVTVTEQNRDSVRKFARDLEAALSDLERLEAYFGEPMECDYNVLKDSYSSAATAVLPWSGNYWPTYKDGTNVKWKTGEPSAAEKYATAFDLDVDAFKDGISLSTGILSESYTGSTSCMSDDDCSSLGDGSLCGIRDGETSGYCIPTWFGICHAWAAAAMLEKEPMCDAQKNNVTFHPVDIKALLTQAYDGAAIEVVFTGVRFNGPDSPEELDQYGRYVDSARRDISPGFFHIAVANTLGKQKQSFIVDVSSDSQVWNQPVQKYEFLEAEIVDAAKLSLEYFGNATYPFNDDMKYLAKCTTRLTWTAESLEDGALTATGRIAAYTVYQDYEYCLELDENYVIIGGEWLGDSRKDHPDFLWFPVDKPSTDTVTDTGMHFEDVLELLEQSQQCDPTDLTISPGIDDTPSTKTPGSTKSPGYTKTPATKTPPTKTPPTKTPQPPTYAPETPAPYTYTPETPAPYTYAPETPAPYTYTPETPAPYTYAPDTPAPYTYAPDTPAPYTYAPDTPAPYTYAPDTPAPYTYAPETPAPYTYTPETPAPYTYAPDTPAPYTYTPETPAPYTYAPDTPAPYTHTPETPAPYTHTPKTPAPYTHTPETPAPYTYAPDTPAPYTYAPDTPAPYTYAPETPAPYTPHPGLICYEDTPSPTTAAPIYTPTDAPSETPTVPVVTTAAPTEAPPASTPAPASTPKATSPGQSQSQSQNQNQKSKWSLYRRLRELFL</sequence>
<feature type="signal peptide" evidence="2">
    <location>
        <begin position="1"/>
        <end position="27"/>
    </location>
</feature>
<dbReference type="PANTHER" id="PTHR24216">
    <property type="entry name" value="PAXILLIN-RELATED"/>
    <property type="match status" value="1"/>
</dbReference>
<accession>A0A3F2RB83</accession>
<feature type="compositionally biased region" description="Low complexity" evidence="1">
    <location>
        <begin position="742"/>
        <end position="768"/>
    </location>
</feature>
<dbReference type="InterPro" id="IPR032048">
    <property type="entry name" value="TGase_elicitor"/>
</dbReference>
<protein>
    <recommendedName>
        <fullName evidence="5">Elicitor-like transglutaminase</fullName>
    </recommendedName>
</protein>
<feature type="compositionally biased region" description="Low complexity" evidence="1">
    <location>
        <begin position="504"/>
        <end position="632"/>
    </location>
</feature>
<dbReference type="PRINTS" id="PR01217">
    <property type="entry name" value="PRICHEXTENSN"/>
</dbReference>
<evidence type="ECO:0000313" key="3">
    <source>
        <dbReference type="EMBL" id="RLN51287.1"/>
    </source>
</evidence>
<organism evidence="3 4">
    <name type="scientific">Phytophthora kernoviae</name>
    <dbReference type="NCBI Taxonomy" id="325452"/>
    <lineage>
        <taxon>Eukaryota</taxon>
        <taxon>Sar</taxon>
        <taxon>Stramenopiles</taxon>
        <taxon>Oomycota</taxon>
        <taxon>Peronosporomycetes</taxon>
        <taxon>Peronosporales</taxon>
        <taxon>Peronosporaceae</taxon>
        <taxon>Phytophthora</taxon>
    </lineage>
</organism>
<dbReference type="GO" id="GO:0016755">
    <property type="term" value="F:aminoacyltransferase activity"/>
    <property type="evidence" value="ECO:0007669"/>
    <property type="project" value="InterPro"/>
</dbReference>
<gene>
    <name evidence="3" type="ORF">BBP00_00009941</name>
</gene>
<proteinExistence type="predicted"/>
<dbReference type="EMBL" id="MBDO02000974">
    <property type="protein sequence ID" value="RLN51287.1"/>
    <property type="molecule type" value="Genomic_DNA"/>
</dbReference>
<feature type="compositionally biased region" description="Low complexity" evidence="1">
    <location>
        <begin position="465"/>
        <end position="489"/>
    </location>
</feature>
<evidence type="ECO:0008006" key="5">
    <source>
        <dbReference type="Google" id="ProtNLM"/>
    </source>
</evidence>
<dbReference type="PANTHER" id="PTHR24216:SF65">
    <property type="entry name" value="PAXILLIN-LIKE PROTEIN 1"/>
    <property type="match status" value="1"/>
</dbReference>
<feature type="compositionally biased region" description="Low complexity" evidence="1">
    <location>
        <begin position="718"/>
        <end position="734"/>
    </location>
</feature>
<evidence type="ECO:0000313" key="4">
    <source>
        <dbReference type="Proteomes" id="UP000277300"/>
    </source>
</evidence>
<comment type="caution">
    <text evidence="3">The sequence shown here is derived from an EMBL/GenBank/DDBJ whole genome shotgun (WGS) entry which is preliminary data.</text>
</comment>
<feature type="non-terminal residue" evidence="3">
    <location>
        <position position="780"/>
    </location>
</feature>
<evidence type="ECO:0000256" key="2">
    <source>
        <dbReference type="SAM" id="SignalP"/>
    </source>
</evidence>
<feature type="chain" id="PRO_5017641971" description="Elicitor-like transglutaminase" evidence="2">
    <location>
        <begin position="28"/>
        <end position="780"/>
    </location>
</feature>
<dbReference type="Pfam" id="PF16683">
    <property type="entry name" value="TGase_elicitor"/>
    <property type="match status" value="1"/>
</dbReference>
<keyword evidence="2" id="KW-0732">Signal</keyword>
<feature type="compositionally biased region" description="Pro residues" evidence="1">
    <location>
        <begin position="490"/>
        <end position="503"/>
    </location>
</feature>
<name>A0A3F2RB83_9STRA</name>
<dbReference type="AlphaFoldDB" id="A0A3F2RB83"/>
<dbReference type="OrthoDB" id="10249031at2759"/>
<feature type="region of interest" description="Disordered" evidence="1">
    <location>
        <begin position="450"/>
        <end position="770"/>
    </location>
</feature>
<dbReference type="Gene3D" id="3.30.40.240">
    <property type="entry name" value="Transglutaminase elicitor, body domain"/>
    <property type="match status" value="1"/>
</dbReference>
<feature type="compositionally biased region" description="Low complexity" evidence="1">
    <location>
        <begin position="649"/>
        <end position="686"/>
    </location>
</feature>
<dbReference type="Proteomes" id="UP000277300">
    <property type="component" value="Unassembled WGS sequence"/>
</dbReference>
<reference evidence="3 4" key="1">
    <citation type="submission" date="2018-07" db="EMBL/GenBank/DDBJ databases">
        <title>Genome sequencing of oomycete isolates from Chile give support for New Zealand origin for Phytophthora kernoviae and make available the first Nothophytophthora sp. genome.</title>
        <authorList>
            <person name="Studholme D.J."/>
            <person name="Sanfuentes E."/>
            <person name="Panda P."/>
            <person name="Hill R."/>
            <person name="Sambles C."/>
            <person name="Grant M."/>
            <person name="Williams N.M."/>
            <person name="Mcdougal R.L."/>
        </authorList>
    </citation>
    <scope>NUCLEOTIDE SEQUENCE [LARGE SCALE GENOMIC DNA]</scope>
    <source>
        <strain evidence="3">Chile6</strain>
    </source>
</reference>